<keyword evidence="4" id="KW-1185">Reference proteome</keyword>
<evidence type="ECO:0000256" key="1">
    <source>
        <dbReference type="SAM" id="MobiDB-lite"/>
    </source>
</evidence>
<feature type="compositionally biased region" description="Basic and acidic residues" evidence="1">
    <location>
        <begin position="358"/>
        <end position="370"/>
    </location>
</feature>
<proteinExistence type="predicted"/>
<reference evidence="4" key="1">
    <citation type="submission" date="2014-09" db="EMBL/GenBank/DDBJ databases">
        <authorList>
            <person name="Sharma Rahul"/>
            <person name="Thines Marco"/>
        </authorList>
    </citation>
    <scope>NUCLEOTIDE SEQUENCE [LARGE SCALE GENOMIC DNA]</scope>
</reference>
<feature type="compositionally biased region" description="Low complexity" evidence="1">
    <location>
        <begin position="452"/>
        <end position="462"/>
    </location>
</feature>
<keyword evidence="2" id="KW-0812">Transmembrane</keyword>
<dbReference type="EMBL" id="CCYA01000254">
    <property type="protein sequence ID" value="CEH17375.1"/>
    <property type="molecule type" value="Genomic_DNA"/>
</dbReference>
<feature type="compositionally biased region" description="Low complexity" evidence="1">
    <location>
        <begin position="861"/>
        <end position="882"/>
    </location>
</feature>
<feature type="region of interest" description="Disordered" evidence="1">
    <location>
        <begin position="50"/>
        <end position="753"/>
    </location>
</feature>
<feature type="compositionally biased region" description="Pro residues" evidence="1">
    <location>
        <begin position="641"/>
        <end position="651"/>
    </location>
</feature>
<name>A0A0P1BL32_9BASI</name>
<organism evidence="3 4">
    <name type="scientific">Ceraceosorus bombacis</name>
    <dbReference type="NCBI Taxonomy" id="401625"/>
    <lineage>
        <taxon>Eukaryota</taxon>
        <taxon>Fungi</taxon>
        <taxon>Dikarya</taxon>
        <taxon>Basidiomycota</taxon>
        <taxon>Ustilaginomycotina</taxon>
        <taxon>Exobasidiomycetes</taxon>
        <taxon>Ceraceosorales</taxon>
        <taxon>Ceraceosoraceae</taxon>
        <taxon>Ceraceosorus</taxon>
    </lineage>
</organism>
<feature type="region of interest" description="Disordered" evidence="1">
    <location>
        <begin position="831"/>
        <end position="908"/>
    </location>
</feature>
<feature type="compositionally biased region" description="Polar residues" evidence="1">
    <location>
        <begin position="377"/>
        <end position="387"/>
    </location>
</feature>
<dbReference type="AlphaFoldDB" id="A0A0P1BL32"/>
<sequence length="975" mass="103517">MGIPLRSSSDPQRDERLHSIYDKYLYDPKDLYSPDPVIRELARKQSILRNDGAAEEASAKRRQQLQEHQERDSFVDSSKAPRHTRKTTAIHVVDAPMSAARNRQSGGGVGFASGTKGHDGNEGGPSHQRQESGGGAWAGLMTGTMGDSDSDSDSDDDRVRRPAPNQRVTPSTQPSPQIAGAKSVAGRAMNAAGEQLGNQRGSWTSRAAAVGSRPPDSASQNPPSLKLLGLKSLKDGGAPIGGGAASSGSAQLPQSNRPAPARQGSPLNISTAPRQTPSPHFDMMTEQQALERSGSAGQVSHSNGEDGHLQQHQRDESRTGASSRRVLDDVTDDDVGRHGSTIHFGAAPALASPGLRGQEQHRWTEEDSHIANRGAVPTSTSAQTLQTPVEAHGRLAAGDRPPASPRTELTRQLGLSSSPVQQATRHAGSPAVRPGQAQDYFGNAAPPPAAPAPAHQHQQQQARQIERPYPQDRSPFGQQDRGMNDPRGSPNASPESLRPTAGNMPPPRQLLADSPQQNSHMLPGDRRQGAAPSNFPQQRGEREQIGGPRSPMPPNDGRGYPNHMGGPAVPSAAMVGPGRDMHSQPRNVPGPGPGPYNQPAPGGSAPRRPVGPPQPNGYGPPGGPGGSAMPRPQYNNSGPNGGPPPPFPQPRGPGFSQSPGPQQRHLQEKRQSNVFRRSMAFLTGGGQDGQVPQRRPSNGPKRQSVFRRSMAFLTGRPPPQPASEDDDENAPQPRVRGFVDEKPRSRTKSTYMGASGMGDEWDVNGAGAKFWKRFSAAQHRAENGDPTSEAYRRRALNGRKRVKILVTIGLIGIIAAVAGIIIWREGIEHTTDTPGSIDRSSNGGTYIPPSGSHTQAERGDGAASQAAPTASALAASSATDDTGVAEQDTGTTRHHRHHHNNERDVDNDASLVELLGRSTAPPESKAFAGADLLLAPRATGAIARPFGRSSEPIDVIRRHQQQHHRIAASKRALSQ</sequence>
<evidence type="ECO:0000313" key="3">
    <source>
        <dbReference type="EMBL" id="CEH17375.1"/>
    </source>
</evidence>
<accession>A0A0P1BL32</accession>
<feature type="compositionally biased region" description="Polar residues" evidence="1">
    <location>
        <begin position="285"/>
        <end position="302"/>
    </location>
</feature>
<evidence type="ECO:0000256" key="2">
    <source>
        <dbReference type="SAM" id="Phobius"/>
    </source>
</evidence>
<feature type="compositionally biased region" description="Polar residues" evidence="1">
    <location>
        <begin position="413"/>
        <end position="424"/>
    </location>
</feature>
<feature type="compositionally biased region" description="Polar residues" evidence="1">
    <location>
        <begin position="265"/>
        <end position="278"/>
    </location>
</feature>
<feature type="compositionally biased region" description="Basic and acidic residues" evidence="1">
    <location>
        <begin position="303"/>
        <end position="318"/>
    </location>
</feature>
<feature type="compositionally biased region" description="Polar residues" evidence="1">
    <location>
        <begin position="196"/>
        <end position="205"/>
    </location>
</feature>
<feature type="compositionally biased region" description="Low complexity" evidence="1">
    <location>
        <begin position="627"/>
        <end position="638"/>
    </location>
</feature>
<feature type="compositionally biased region" description="Basic and acidic residues" evidence="1">
    <location>
        <begin position="64"/>
        <end position="74"/>
    </location>
</feature>
<feature type="compositionally biased region" description="Pro residues" evidence="1">
    <location>
        <begin position="588"/>
        <end position="598"/>
    </location>
</feature>
<keyword evidence="2" id="KW-0472">Membrane</keyword>
<dbReference type="Proteomes" id="UP000054845">
    <property type="component" value="Unassembled WGS sequence"/>
</dbReference>
<feature type="compositionally biased region" description="Polar residues" evidence="1">
    <location>
        <begin position="832"/>
        <end position="844"/>
    </location>
</feature>
<protein>
    <submittedName>
        <fullName evidence="3">Uncharacterized protein</fullName>
    </submittedName>
</protein>
<keyword evidence="2" id="KW-1133">Transmembrane helix</keyword>
<dbReference type="OrthoDB" id="3366868at2759"/>
<feature type="compositionally biased region" description="Polar residues" evidence="1">
    <location>
        <begin position="166"/>
        <end position="176"/>
    </location>
</feature>
<feature type="transmembrane region" description="Helical" evidence="2">
    <location>
        <begin position="802"/>
        <end position="823"/>
    </location>
</feature>
<evidence type="ECO:0000313" key="4">
    <source>
        <dbReference type="Proteomes" id="UP000054845"/>
    </source>
</evidence>
<feature type="compositionally biased region" description="Low complexity" evidence="1">
    <location>
        <begin position="224"/>
        <end position="237"/>
    </location>
</feature>